<evidence type="ECO:0000256" key="12">
    <source>
        <dbReference type="ARBA" id="ARBA00022917"/>
    </source>
</evidence>
<dbReference type="Pfam" id="PF03484">
    <property type="entry name" value="B5"/>
    <property type="match status" value="1"/>
</dbReference>
<dbReference type="GO" id="GO:0004826">
    <property type="term" value="F:phenylalanine-tRNA ligase activity"/>
    <property type="evidence" value="ECO:0007669"/>
    <property type="project" value="UniProtKB-UniRule"/>
</dbReference>
<dbReference type="GO" id="GO:0016740">
    <property type="term" value="F:transferase activity"/>
    <property type="evidence" value="ECO:0007669"/>
    <property type="project" value="UniProtKB-ARBA"/>
</dbReference>
<dbReference type="Gene3D" id="2.40.50.140">
    <property type="entry name" value="Nucleic acid-binding proteins"/>
    <property type="match status" value="1"/>
</dbReference>
<keyword evidence="5 16" id="KW-0820">tRNA-binding</keyword>
<dbReference type="CDD" id="cd02796">
    <property type="entry name" value="tRNA_bind_bactPheRS"/>
    <property type="match status" value="1"/>
</dbReference>
<evidence type="ECO:0000259" key="18">
    <source>
        <dbReference type="PROSITE" id="PS51447"/>
    </source>
</evidence>
<keyword evidence="21" id="KW-1185">Reference proteome</keyword>
<feature type="domain" description="FDX-ACB" evidence="18">
    <location>
        <begin position="709"/>
        <end position="802"/>
    </location>
</feature>
<dbReference type="SUPFAM" id="SSF46955">
    <property type="entry name" value="Putative DNA-binding domain"/>
    <property type="match status" value="1"/>
</dbReference>
<dbReference type="HAMAP" id="MF_00283">
    <property type="entry name" value="Phe_tRNA_synth_beta1"/>
    <property type="match status" value="1"/>
</dbReference>
<keyword evidence="9 15" id="KW-0067">ATP-binding</keyword>
<dbReference type="SUPFAM" id="SSF54991">
    <property type="entry name" value="Anticodon-binding domain of PheRS"/>
    <property type="match status" value="1"/>
</dbReference>
<dbReference type="InterPro" id="IPR036690">
    <property type="entry name" value="Fdx_antiC-bd_sf"/>
</dbReference>
<dbReference type="CDD" id="cd00769">
    <property type="entry name" value="PheRS_beta_core"/>
    <property type="match status" value="1"/>
</dbReference>
<reference evidence="20 21" key="1">
    <citation type="submission" date="2016-09" db="EMBL/GenBank/DDBJ databases">
        <title>Complete genome sequence of the Lysinibacillus sphaericus LMG 22257, a specie of Bacillus with ureolytic activity that can effectively biodeposit calcium carbonate.</title>
        <authorList>
            <person name="Yan W."/>
        </authorList>
    </citation>
    <scope>NUCLEOTIDE SEQUENCE [LARGE SCALE GENOMIC DNA]</scope>
    <source>
        <strain evidence="20 21">LMG 22257</strain>
    </source>
</reference>
<name>A0A1D8JF01_9BACL</name>
<comment type="similarity">
    <text evidence="2 15">Belongs to the phenylalanyl-tRNA synthetase beta subunit family. Type 1 subfamily.</text>
</comment>
<dbReference type="InterPro" id="IPR005121">
    <property type="entry name" value="Fdx_antiC-bd"/>
</dbReference>
<evidence type="ECO:0000256" key="16">
    <source>
        <dbReference type="PROSITE-ProRule" id="PRU00209"/>
    </source>
</evidence>
<dbReference type="PROSITE" id="PS51447">
    <property type="entry name" value="FDX_ACB"/>
    <property type="match status" value="1"/>
</dbReference>
<dbReference type="Gene3D" id="3.50.40.10">
    <property type="entry name" value="Phenylalanyl-trna Synthetase, Chain B, domain 3"/>
    <property type="match status" value="1"/>
</dbReference>
<dbReference type="SMART" id="SM00874">
    <property type="entry name" value="B5"/>
    <property type="match status" value="1"/>
</dbReference>
<dbReference type="EMBL" id="CP017560">
    <property type="protein sequence ID" value="AOV07287.1"/>
    <property type="molecule type" value="Genomic_DNA"/>
</dbReference>
<dbReference type="GO" id="GO:0009328">
    <property type="term" value="C:phenylalanine-tRNA ligase complex"/>
    <property type="evidence" value="ECO:0007669"/>
    <property type="project" value="TreeGrafter"/>
</dbReference>
<dbReference type="PROSITE" id="PS50886">
    <property type="entry name" value="TRBD"/>
    <property type="match status" value="1"/>
</dbReference>
<dbReference type="GO" id="GO:0140096">
    <property type="term" value="F:catalytic activity, acting on a protein"/>
    <property type="evidence" value="ECO:0007669"/>
    <property type="project" value="UniProtKB-ARBA"/>
</dbReference>
<dbReference type="FunFam" id="2.40.50.140:FF:000045">
    <property type="entry name" value="Phenylalanine--tRNA ligase beta subunit"/>
    <property type="match status" value="1"/>
</dbReference>
<evidence type="ECO:0000256" key="13">
    <source>
        <dbReference type="ARBA" id="ARBA00023146"/>
    </source>
</evidence>
<dbReference type="InterPro" id="IPR045864">
    <property type="entry name" value="aa-tRNA-synth_II/BPL/LPL"/>
</dbReference>
<keyword evidence="7 15" id="KW-0479">Metal-binding</keyword>
<dbReference type="Gene3D" id="3.30.56.10">
    <property type="match status" value="2"/>
</dbReference>
<feature type="binding site" evidence="15">
    <location>
        <position position="471"/>
    </location>
    <ligand>
        <name>Mg(2+)</name>
        <dbReference type="ChEBI" id="CHEBI:18420"/>
        <note>shared with alpha subunit</note>
    </ligand>
</feature>
<evidence type="ECO:0000259" key="17">
    <source>
        <dbReference type="PROSITE" id="PS50886"/>
    </source>
</evidence>
<keyword evidence="12 15" id="KW-0648">Protein biosynthesis</keyword>
<dbReference type="PANTHER" id="PTHR10947:SF0">
    <property type="entry name" value="PHENYLALANINE--TRNA LIGASE BETA SUBUNIT"/>
    <property type="match status" value="1"/>
</dbReference>
<evidence type="ECO:0000256" key="8">
    <source>
        <dbReference type="ARBA" id="ARBA00022741"/>
    </source>
</evidence>
<evidence type="ECO:0000256" key="6">
    <source>
        <dbReference type="ARBA" id="ARBA00022598"/>
    </source>
</evidence>
<sequence>MLVSTKWLKEYVNIDEIPVEELAEIITRSGIEVDGLIDRSQGMTNVVVGHVLECSKHPEADKLSICQVDVGEETTQIICGAPNVTAGQKVIVARPGAVLPGDFKIKKAKLRGEESNGMICSLQELAIEGKLVPKEYAEGIYVLPEDAVVGSNALELLDLNDTVLEFDLTPNRSDALSMLGVAYEVAAILSQEVKLPEINYETSSEKAEELLKLRIDAKEENPMYVAKVIKNVKIAESPLWLQNRLIASGIRPHNNVVDVTNYILLEYGQPLHAFDYDRLETGEIVVRLANEGEKITTLDETERTLKSHQLVITNGQEPVAIAGVMGGANSEVHDGTTTVVIESAYFQPATVRRTSKEHGLHSDASTRFEKGVDPERVEAAAERAAQLIAELAGGDVLEGSVVIDELDKTPVQITISPDYINNRLGMKISLEEMMSILNRLKFGVEAINGKLVIDAPTRRQDIRIKEDIIEEIARMYGYDHIPMTLPVTESTPGGLTPYQEKRRTVKAFLEGAGLYESLTYSLTSEKSAHKYALETAPTTKLLMPISEERSVLRQSIIPHLLEVATYNVARRNDSVALYEISSVFLDEEEDGLPKEVAHVAAVMTGKWVDHAWQAETKKVDFFVLKGIVEGMMEKLGLTEGLSFETAVLDGMHPGRTANIYLNNKRIGFLGQLHPTVQNDRDLKDTYVMEMNFDKILSLDVGELLYTPVPRFPSITRDIALVVSSETSASTLERVIQRAGGKLLKNVKLFDLYEGDNVESGKKSIAFSLTYQDPERTLTDEEVVKAHDKVLAALTSEAGALLRG</sequence>
<evidence type="ECO:0000256" key="14">
    <source>
        <dbReference type="ARBA" id="ARBA00049255"/>
    </source>
</evidence>
<protein>
    <recommendedName>
        <fullName evidence="15">Phenylalanine--tRNA ligase beta subunit</fullName>
        <ecNumber evidence="15">6.1.1.20</ecNumber>
    </recommendedName>
    <alternativeName>
        <fullName evidence="15">Phenylalanyl-tRNA synthetase beta subunit</fullName>
        <shortName evidence="15">PheRS</shortName>
    </alternativeName>
</protein>
<comment type="subunit">
    <text evidence="3 15">Tetramer of two alpha and two beta subunits.</text>
</comment>
<evidence type="ECO:0000256" key="1">
    <source>
        <dbReference type="ARBA" id="ARBA00004496"/>
    </source>
</evidence>
<dbReference type="NCBIfam" id="NF045760">
    <property type="entry name" value="YtpR"/>
    <property type="match status" value="1"/>
</dbReference>
<evidence type="ECO:0000256" key="9">
    <source>
        <dbReference type="ARBA" id="ARBA00022840"/>
    </source>
</evidence>
<dbReference type="FunFam" id="3.50.40.10:FF:000001">
    <property type="entry name" value="Phenylalanine--tRNA ligase beta subunit"/>
    <property type="match status" value="1"/>
</dbReference>
<evidence type="ECO:0000259" key="19">
    <source>
        <dbReference type="PROSITE" id="PS51483"/>
    </source>
</evidence>
<dbReference type="SUPFAM" id="SSF50249">
    <property type="entry name" value="Nucleic acid-binding proteins"/>
    <property type="match status" value="1"/>
</dbReference>
<proteinExistence type="inferred from homology"/>
<dbReference type="FunFam" id="3.30.70.380:FF:000001">
    <property type="entry name" value="Phenylalanine--tRNA ligase beta subunit"/>
    <property type="match status" value="1"/>
</dbReference>
<evidence type="ECO:0000256" key="3">
    <source>
        <dbReference type="ARBA" id="ARBA00011209"/>
    </source>
</evidence>
<dbReference type="RefSeq" id="WP_075527416.1">
    <property type="nucleotide sequence ID" value="NZ_CP017560.1"/>
</dbReference>
<evidence type="ECO:0000256" key="15">
    <source>
        <dbReference type="HAMAP-Rule" id="MF_00283"/>
    </source>
</evidence>
<dbReference type="SUPFAM" id="SSF55681">
    <property type="entry name" value="Class II aaRS and biotin synthetases"/>
    <property type="match status" value="1"/>
</dbReference>
<evidence type="ECO:0000313" key="21">
    <source>
        <dbReference type="Proteomes" id="UP000185746"/>
    </source>
</evidence>
<feature type="domain" description="B5" evidence="19">
    <location>
        <begin position="408"/>
        <end position="483"/>
    </location>
</feature>
<evidence type="ECO:0000256" key="11">
    <source>
        <dbReference type="ARBA" id="ARBA00022884"/>
    </source>
</evidence>
<dbReference type="SMART" id="SM00896">
    <property type="entry name" value="FDX-ACB"/>
    <property type="match status" value="1"/>
</dbReference>
<dbReference type="GO" id="GO:0000287">
    <property type="term" value="F:magnesium ion binding"/>
    <property type="evidence" value="ECO:0007669"/>
    <property type="project" value="UniProtKB-UniRule"/>
</dbReference>
<dbReference type="Pfam" id="PF01588">
    <property type="entry name" value="tRNA_bind"/>
    <property type="match status" value="1"/>
</dbReference>
<dbReference type="Gene3D" id="3.30.930.10">
    <property type="entry name" value="Bira Bifunctional Protein, Domain 2"/>
    <property type="match status" value="1"/>
</dbReference>
<evidence type="ECO:0000313" key="20">
    <source>
        <dbReference type="EMBL" id="AOV07287.1"/>
    </source>
</evidence>
<comment type="cofactor">
    <cofactor evidence="15">
        <name>Mg(2+)</name>
        <dbReference type="ChEBI" id="CHEBI:18420"/>
    </cofactor>
    <text evidence="15">Binds 2 magnesium ions per tetramer.</text>
</comment>
<dbReference type="Gene3D" id="3.30.70.380">
    <property type="entry name" value="Ferrodoxin-fold anticodon-binding domain"/>
    <property type="match status" value="1"/>
</dbReference>
<dbReference type="PROSITE" id="PS51483">
    <property type="entry name" value="B5"/>
    <property type="match status" value="1"/>
</dbReference>
<dbReference type="InterPro" id="IPR002547">
    <property type="entry name" value="tRNA-bd_dom"/>
</dbReference>
<dbReference type="KEGG" id="surl:BI350_06850"/>
<evidence type="ECO:0000256" key="7">
    <source>
        <dbReference type="ARBA" id="ARBA00022723"/>
    </source>
</evidence>
<dbReference type="GO" id="GO:0006432">
    <property type="term" value="P:phenylalanyl-tRNA aminoacylation"/>
    <property type="evidence" value="ECO:0007669"/>
    <property type="project" value="UniProtKB-UniRule"/>
</dbReference>
<keyword evidence="8 15" id="KW-0547">Nucleotide-binding</keyword>
<gene>
    <name evidence="15" type="primary">pheT</name>
    <name evidence="20" type="ORF">BI350_06850</name>
</gene>
<dbReference type="InterPro" id="IPR005146">
    <property type="entry name" value="B3/B4_tRNA-bd"/>
</dbReference>
<dbReference type="SUPFAM" id="SSF56037">
    <property type="entry name" value="PheT/TilS domain"/>
    <property type="match status" value="1"/>
</dbReference>
<dbReference type="FunFam" id="3.30.930.10:FF:000022">
    <property type="entry name" value="Phenylalanine--tRNA ligase beta subunit"/>
    <property type="match status" value="1"/>
</dbReference>
<dbReference type="InterPro" id="IPR041616">
    <property type="entry name" value="PheRS_beta_core"/>
</dbReference>
<dbReference type="InterPro" id="IPR045060">
    <property type="entry name" value="Phe-tRNA-ligase_IIc_bsu"/>
</dbReference>
<dbReference type="AlphaFoldDB" id="A0A1D8JF01"/>
<feature type="binding site" evidence="15">
    <location>
        <position position="461"/>
    </location>
    <ligand>
        <name>Mg(2+)</name>
        <dbReference type="ChEBI" id="CHEBI:18420"/>
        <note>shared with alpha subunit</note>
    </ligand>
</feature>
<keyword evidence="13 15" id="KW-0030">Aminoacyl-tRNA synthetase</keyword>
<dbReference type="EC" id="6.1.1.20" evidence="15"/>
<dbReference type="FunFam" id="3.30.56.10:FF:000002">
    <property type="entry name" value="Phenylalanine--tRNA ligase beta subunit"/>
    <property type="match status" value="1"/>
</dbReference>
<dbReference type="InterPro" id="IPR033714">
    <property type="entry name" value="tRNA_bind_bactPheRS"/>
</dbReference>
<dbReference type="Pfam" id="PF03147">
    <property type="entry name" value="FDX-ACB"/>
    <property type="match status" value="1"/>
</dbReference>
<accession>A0A1D8JF01</accession>
<keyword evidence="11 16" id="KW-0694">RNA-binding</keyword>
<dbReference type="Pfam" id="PF03483">
    <property type="entry name" value="B3_4"/>
    <property type="match status" value="1"/>
</dbReference>
<evidence type="ECO:0000256" key="2">
    <source>
        <dbReference type="ARBA" id="ARBA00008653"/>
    </source>
</evidence>
<dbReference type="InterPro" id="IPR005147">
    <property type="entry name" value="tRNA_synthase_B5-dom"/>
</dbReference>
<dbReference type="GO" id="GO:0005524">
    <property type="term" value="F:ATP binding"/>
    <property type="evidence" value="ECO:0007669"/>
    <property type="project" value="UniProtKB-UniRule"/>
</dbReference>
<dbReference type="GO" id="GO:0000049">
    <property type="term" value="F:tRNA binding"/>
    <property type="evidence" value="ECO:0007669"/>
    <property type="project" value="UniProtKB-UniRule"/>
</dbReference>
<keyword evidence="4 15" id="KW-0963">Cytoplasm</keyword>
<dbReference type="Proteomes" id="UP000185746">
    <property type="component" value="Chromosome"/>
</dbReference>
<dbReference type="InterPro" id="IPR004532">
    <property type="entry name" value="Phe-tRNA-ligase_IIc_bsu_bact"/>
</dbReference>
<organism evidence="20 21">
    <name type="scientific">Sporosarcina ureilytica</name>
    <dbReference type="NCBI Taxonomy" id="298596"/>
    <lineage>
        <taxon>Bacteria</taxon>
        <taxon>Bacillati</taxon>
        <taxon>Bacillota</taxon>
        <taxon>Bacilli</taxon>
        <taxon>Bacillales</taxon>
        <taxon>Caryophanaceae</taxon>
        <taxon>Sporosarcina</taxon>
    </lineage>
</organism>
<dbReference type="InterPro" id="IPR020825">
    <property type="entry name" value="Phe-tRNA_synthase-like_B3/B4"/>
</dbReference>
<dbReference type="PANTHER" id="PTHR10947">
    <property type="entry name" value="PHENYLALANYL-TRNA SYNTHETASE BETA CHAIN AND LEUCINE-RICH REPEAT-CONTAINING PROTEIN 47"/>
    <property type="match status" value="1"/>
</dbReference>
<evidence type="ECO:0000256" key="4">
    <source>
        <dbReference type="ARBA" id="ARBA00022490"/>
    </source>
</evidence>
<dbReference type="Pfam" id="PF17759">
    <property type="entry name" value="tRNA_synthFbeta"/>
    <property type="match status" value="1"/>
</dbReference>
<keyword evidence="10 15" id="KW-0460">Magnesium</keyword>
<evidence type="ECO:0000256" key="5">
    <source>
        <dbReference type="ARBA" id="ARBA00022555"/>
    </source>
</evidence>
<comment type="subcellular location">
    <subcellularLocation>
        <location evidence="1 15">Cytoplasm</location>
    </subcellularLocation>
</comment>
<dbReference type="InterPro" id="IPR009061">
    <property type="entry name" value="DNA-bd_dom_put_sf"/>
</dbReference>
<feature type="domain" description="TRNA-binding" evidence="17">
    <location>
        <begin position="40"/>
        <end position="154"/>
    </location>
</feature>
<evidence type="ECO:0000256" key="10">
    <source>
        <dbReference type="ARBA" id="ARBA00022842"/>
    </source>
</evidence>
<keyword evidence="6 15" id="KW-0436">Ligase</keyword>
<feature type="binding site" evidence="15">
    <location>
        <position position="470"/>
    </location>
    <ligand>
        <name>Mg(2+)</name>
        <dbReference type="ChEBI" id="CHEBI:18420"/>
        <note>shared with alpha subunit</note>
    </ligand>
</feature>
<comment type="catalytic activity">
    <reaction evidence="14 15">
        <text>tRNA(Phe) + L-phenylalanine + ATP = L-phenylalanyl-tRNA(Phe) + AMP + diphosphate + H(+)</text>
        <dbReference type="Rhea" id="RHEA:19413"/>
        <dbReference type="Rhea" id="RHEA-COMP:9668"/>
        <dbReference type="Rhea" id="RHEA-COMP:9699"/>
        <dbReference type="ChEBI" id="CHEBI:15378"/>
        <dbReference type="ChEBI" id="CHEBI:30616"/>
        <dbReference type="ChEBI" id="CHEBI:33019"/>
        <dbReference type="ChEBI" id="CHEBI:58095"/>
        <dbReference type="ChEBI" id="CHEBI:78442"/>
        <dbReference type="ChEBI" id="CHEBI:78531"/>
        <dbReference type="ChEBI" id="CHEBI:456215"/>
        <dbReference type="EC" id="6.1.1.20"/>
    </reaction>
</comment>
<dbReference type="NCBIfam" id="TIGR00472">
    <property type="entry name" value="pheT_bact"/>
    <property type="match status" value="1"/>
</dbReference>
<feature type="binding site" evidence="15">
    <location>
        <position position="467"/>
    </location>
    <ligand>
        <name>Mg(2+)</name>
        <dbReference type="ChEBI" id="CHEBI:18420"/>
        <note>shared with alpha subunit</note>
    </ligand>
</feature>
<dbReference type="InterPro" id="IPR012340">
    <property type="entry name" value="NA-bd_OB-fold"/>
</dbReference>
<dbReference type="SMART" id="SM00873">
    <property type="entry name" value="B3_4"/>
    <property type="match status" value="1"/>
</dbReference>